<keyword evidence="5" id="KW-0808">Transferase</keyword>
<sequence>MDINLLDNLKNNDTIVLNQSATDWKEAIYLGCKPLIEKKLIDESYYTAIIESTKKHGPYYILADYLAMPHASSEAGVYDNAFSLITLDKPVYFENDERPVQLLITLAATSADIHVSVALPQIVAIFDDASNIDKILKAKSKEEVLQILASVDFSKYLS</sequence>
<dbReference type="eggNOG" id="COG1762">
    <property type="taxonomic scope" value="Bacteria"/>
</dbReference>
<evidence type="ECO:0000256" key="3">
    <source>
        <dbReference type="ARBA" id="ARBA00022490"/>
    </source>
</evidence>
<keyword evidence="6" id="KW-0598">Phosphotransferase system</keyword>
<keyword evidence="4" id="KW-0597">Phosphoprotein</keyword>
<evidence type="ECO:0000313" key="12">
    <source>
        <dbReference type="EMBL" id="CAT05023.1"/>
    </source>
</evidence>
<comment type="function">
    <text evidence="8">The phosphoenolpyruvate-dependent sugar phosphotransferase system (sugar PTS), a major carbohydrate active transport system, catalyzes the phosphorylation of incoming sugar substrates concomitantly with their translocation across the cell membrane. The enzyme II UlaABC PTS system is involved in ascorbate transport.</text>
</comment>
<keyword evidence="3" id="KW-0963">Cytoplasm</keyword>
<reference evidence="13" key="1">
    <citation type="journal article" date="2009" name="BMC Bioinformatics">
        <title>The Mycoplasma conjunctivae genome sequencing, annotation and analysis.</title>
        <authorList>
            <person name="Calderon-Copete S.P."/>
            <person name="Wigger G."/>
            <person name="Wunderlin C."/>
            <person name="Schmidheini T."/>
            <person name="Frey J."/>
            <person name="Quail M.A."/>
            <person name="Falquet L."/>
        </authorList>
    </citation>
    <scope>NUCLEOTIDE SEQUENCE [LARGE SCALE GENOMIC DNA]</scope>
    <source>
        <strain evidence="13">ATCC 25834 / NCTC 10147 / HRC/581</strain>
    </source>
</reference>
<keyword evidence="13" id="KW-1185">Reference proteome</keyword>
<evidence type="ECO:0000256" key="6">
    <source>
        <dbReference type="ARBA" id="ARBA00022683"/>
    </source>
</evidence>
<keyword evidence="2" id="KW-0813">Transport</keyword>
<dbReference type="Proteomes" id="UP000001491">
    <property type="component" value="Chromosome"/>
</dbReference>
<dbReference type="PANTHER" id="PTHR36203:SF1">
    <property type="entry name" value="ASCORBATE-SPECIFIC PTS SYSTEM EIIA COMPONENT"/>
    <property type="match status" value="1"/>
</dbReference>
<protein>
    <recommendedName>
        <fullName evidence="9">Ascorbate-specific PTS system EIIA component</fullName>
    </recommendedName>
    <alternativeName>
        <fullName evidence="10">Ascorbate-specific phosphotransferase enzyme IIA component</fullName>
    </alternativeName>
</protein>
<accession>C5J6D1</accession>
<dbReference type="GO" id="GO:0005737">
    <property type="term" value="C:cytoplasm"/>
    <property type="evidence" value="ECO:0007669"/>
    <property type="project" value="UniProtKB-SubCell"/>
</dbReference>
<dbReference type="InterPro" id="IPR051351">
    <property type="entry name" value="Ascorbate-PTS_EIIA_comp"/>
</dbReference>
<dbReference type="InterPro" id="IPR016152">
    <property type="entry name" value="PTrfase/Anion_transptr"/>
</dbReference>
<evidence type="ECO:0000256" key="4">
    <source>
        <dbReference type="ARBA" id="ARBA00022553"/>
    </source>
</evidence>
<evidence type="ECO:0000256" key="5">
    <source>
        <dbReference type="ARBA" id="ARBA00022679"/>
    </source>
</evidence>
<comment type="subcellular location">
    <subcellularLocation>
        <location evidence="1">Cytoplasm</location>
    </subcellularLocation>
</comment>
<dbReference type="Pfam" id="PF00359">
    <property type="entry name" value="PTS_EIIA_2"/>
    <property type="match status" value="1"/>
</dbReference>
<evidence type="ECO:0000256" key="9">
    <source>
        <dbReference type="ARBA" id="ARBA00041175"/>
    </source>
</evidence>
<dbReference type="AlphaFoldDB" id="C5J6D1"/>
<evidence type="ECO:0000256" key="7">
    <source>
        <dbReference type="ARBA" id="ARBA00022777"/>
    </source>
</evidence>
<evidence type="ECO:0000256" key="2">
    <source>
        <dbReference type="ARBA" id="ARBA00022448"/>
    </source>
</evidence>
<dbReference type="HOGENOM" id="CLU_072531_2_0_14"/>
<evidence type="ECO:0000313" key="13">
    <source>
        <dbReference type="Proteomes" id="UP000001491"/>
    </source>
</evidence>
<evidence type="ECO:0000259" key="11">
    <source>
        <dbReference type="PROSITE" id="PS51094"/>
    </source>
</evidence>
<dbReference type="EMBL" id="FM864216">
    <property type="protein sequence ID" value="CAT05023.1"/>
    <property type="molecule type" value="Genomic_DNA"/>
</dbReference>
<organism evidence="12 13">
    <name type="scientific">Mesomycoplasma conjunctivae (strain ATCC 25834 / NCTC 10147 / HRC/581)</name>
    <name type="common">Mycoplasma conjunctivae</name>
    <dbReference type="NCBI Taxonomy" id="572263"/>
    <lineage>
        <taxon>Bacteria</taxon>
        <taxon>Bacillati</taxon>
        <taxon>Mycoplasmatota</taxon>
        <taxon>Mycoplasmoidales</taxon>
        <taxon>Metamycoplasmataceae</taxon>
        <taxon>Mesomycoplasma</taxon>
    </lineage>
</organism>
<gene>
    <name evidence="12" type="ordered locus">MCJ_003320</name>
</gene>
<dbReference type="PANTHER" id="PTHR36203">
    <property type="entry name" value="ASCORBATE-SPECIFIC PTS SYSTEM EIIA COMPONENT"/>
    <property type="match status" value="1"/>
</dbReference>
<dbReference type="GO" id="GO:0009401">
    <property type="term" value="P:phosphoenolpyruvate-dependent sugar phosphotransferase system"/>
    <property type="evidence" value="ECO:0007669"/>
    <property type="project" value="UniProtKB-KW"/>
</dbReference>
<proteinExistence type="predicted"/>
<evidence type="ECO:0000256" key="8">
    <source>
        <dbReference type="ARBA" id="ARBA00037387"/>
    </source>
</evidence>
<dbReference type="GO" id="GO:0016301">
    <property type="term" value="F:kinase activity"/>
    <property type="evidence" value="ECO:0007669"/>
    <property type="project" value="UniProtKB-KW"/>
</dbReference>
<dbReference type="InterPro" id="IPR002178">
    <property type="entry name" value="PTS_EIIA_type-2_dom"/>
</dbReference>
<name>C5J6D1_MESCH</name>
<dbReference type="KEGG" id="mco:MCJ_003320"/>
<feature type="domain" description="PTS EIIA type-2" evidence="11">
    <location>
        <begin position="8"/>
        <end position="151"/>
    </location>
</feature>
<dbReference type="SUPFAM" id="SSF55804">
    <property type="entry name" value="Phoshotransferase/anion transport protein"/>
    <property type="match status" value="1"/>
</dbReference>
<dbReference type="PROSITE" id="PS51094">
    <property type="entry name" value="PTS_EIIA_TYPE_2"/>
    <property type="match status" value="1"/>
</dbReference>
<dbReference type="Gene3D" id="3.40.930.10">
    <property type="entry name" value="Mannitol-specific EII, Chain A"/>
    <property type="match status" value="1"/>
</dbReference>
<keyword evidence="7" id="KW-0418">Kinase</keyword>
<evidence type="ECO:0000256" key="10">
    <source>
        <dbReference type="ARBA" id="ARBA00042072"/>
    </source>
</evidence>
<evidence type="ECO:0000256" key="1">
    <source>
        <dbReference type="ARBA" id="ARBA00004496"/>
    </source>
</evidence>